<dbReference type="STRING" id="98804.BTSPAZIEG_0102B"/>
<evidence type="ECO:0000256" key="2">
    <source>
        <dbReference type="ARBA" id="ARBA00022475"/>
    </source>
</evidence>
<dbReference type="RefSeq" id="WP_075472411.1">
    <property type="nucleotide sequence ID" value="NZ_CP135003.1"/>
</dbReference>
<evidence type="ECO:0000313" key="12">
    <source>
        <dbReference type="Proteomes" id="UP000243633"/>
    </source>
</evidence>
<proteinExistence type="inferred from homology"/>
<evidence type="ECO:0000256" key="1">
    <source>
        <dbReference type="ARBA" id="ARBA00006139"/>
    </source>
</evidence>
<dbReference type="EC" id="3.4.23.36" evidence="11"/>
<name>A0A161K2E5_BUCTT</name>
<dbReference type="Proteomes" id="UP000243633">
    <property type="component" value="Chromosome 1"/>
</dbReference>
<dbReference type="GO" id="GO:0016020">
    <property type="term" value="C:membrane"/>
    <property type="evidence" value="ECO:0007669"/>
    <property type="project" value="InterPro"/>
</dbReference>
<feature type="transmembrane region" description="Helical" evidence="10">
    <location>
        <begin position="102"/>
        <end position="124"/>
    </location>
</feature>
<dbReference type="EMBL" id="LN890285">
    <property type="protein sequence ID" value="CUR53083.1"/>
    <property type="molecule type" value="Genomic_DNA"/>
</dbReference>
<dbReference type="OrthoDB" id="9810259at2"/>
<sequence>MFLIKKKKIFCFLNLKNLHNYGISLNLFSLNYSKNFFLLFFNIFFFLIINYFLYIYHPKTSIKNNNIGYLLIIFGSLGNLLNRSITGYVIDFLDFHLKNFHFFTFNLADIYIIIGIFLTISFYLDEKI</sequence>
<evidence type="ECO:0000256" key="3">
    <source>
        <dbReference type="ARBA" id="ARBA00022670"/>
    </source>
</evidence>
<evidence type="ECO:0000256" key="5">
    <source>
        <dbReference type="ARBA" id="ARBA00022750"/>
    </source>
</evidence>
<keyword evidence="12" id="KW-1185">Reference proteome</keyword>
<evidence type="ECO:0000256" key="7">
    <source>
        <dbReference type="ARBA" id="ARBA00022989"/>
    </source>
</evidence>
<dbReference type="AlphaFoldDB" id="A0A161K2E5"/>
<comment type="similarity">
    <text evidence="1 9">Belongs to the peptidase A8 family.</text>
</comment>
<gene>
    <name evidence="11" type="primary">lspA</name>
    <name evidence="11" type="ORF">BTSPAZIEG_0102B</name>
</gene>
<evidence type="ECO:0000256" key="6">
    <source>
        <dbReference type="ARBA" id="ARBA00022801"/>
    </source>
</evidence>
<keyword evidence="7 10" id="KW-1133">Transmembrane helix</keyword>
<evidence type="ECO:0000313" key="11">
    <source>
        <dbReference type="EMBL" id="CUR53083.1"/>
    </source>
</evidence>
<keyword evidence="11" id="KW-0449">Lipoprotein</keyword>
<dbReference type="GO" id="GO:0004190">
    <property type="term" value="F:aspartic-type endopeptidase activity"/>
    <property type="evidence" value="ECO:0007669"/>
    <property type="project" value="UniProtKB-KW"/>
</dbReference>
<keyword evidence="5" id="KW-0064">Aspartyl protease</keyword>
<evidence type="ECO:0000256" key="10">
    <source>
        <dbReference type="SAM" id="Phobius"/>
    </source>
</evidence>
<dbReference type="GO" id="GO:0006508">
    <property type="term" value="P:proteolysis"/>
    <property type="evidence" value="ECO:0007669"/>
    <property type="project" value="UniProtKB-KW"/>
</dbReference>
<keyword evidence="2" id="KW-1003">Cell membrane</keyword>
<feature type="transmembrane region" description="Helical" evidence="10">
    <location>
        <begin position="68"/>
        <end position="90"/>
    </location>
</feature>
<reference evidence="12" key="1">
    <citation type="submission" date="2015-10" db="EMBL/GenBank/DDBJ databases">
        <authorList>
            <person name="Manzano-Marin A."/>
            <person name="Manzano-Marin A."/>
        </authorList>
    </citation>
    <scope>NUCLEOTIDE SEQUENCE [LARGE SCALE GENOMIC DNA]</scope>
    <source>
        <strain evidence="12">BTs</strain>
    </source>
</reference>
<dbReference type="PATRIC" id="fig|98804.3.peg.93"/>
<organism evidence="11 12">
    <name type="scientific">Buchnera aphidicola subsp. Tuberolachnus salignus</name>
    <dbReference type="NCBI Taxonomy" id="98804"/>
    <lineage>
        <taxon>Bacteria</taxon>
        <taxon>Pseudomonadati</taxon>
        <taxon>Pseudomonadota</taxon>
        <taxon>Gammaproteobacteria</taxon>
        <taxon>Enterobacterales</taxon>
        <taxon>Erwiniaceae</taxon>
        <taxon>Buchnera</taxon>
    </lineage>
</organism>
<keyword evidence="8 10" id="KW-0472">Membrane</keyword>
<dbReference type="InterPro" id="IPR001872">
    <property type="entry name" value="Peptidase_A8"/>
</dbReference>
<keyword evidence="4 10" id="KW-0812">Transmembrane</keyword>
<dbReference type="PANTHER" id="PTHR33695">
    <property type="entry name" value="LIPOPROTEIN SIGNAL PEPTIDASE"/>
    <property type="match status" value="1"/>
</dbReference>
<evidence type="ECO:0000256" key="4">
    <source>
        <dbReference type="ARBA" id="ARBA00022692"/>
    </source>
</evidence>
<dbReference type="PRINTS" id="PR00781">
    <property type="entry name" value="LIPOSIGPTASE"/>
</dbReference>
<protein>
    <submittedName>
        <fullName evidence="11">Lipoprotein signal peptidase, partial</fullName>
        <ecNumber evidence="11">3.4.23.36</ecNumber>
    </submittedName>
</protein>
<evidence type="ECO:0000256" key="8">
    <source>
        <dbReference type="ARBA" id="ARBA00023136"/>
    </source>
</evidence>
<accession>A0A161K2E5</accession>
<dbReference type="Pfam" id="PF01252">
    <property type="entry name" value="Peptidase_A8"/>
    <property type="match status" value="1"/>
</dbReference>
<feature type="transmembrane region" description="Helical" evidence="10">
    <location>
        <begin position="36"/>
        <end position="56"/>
    </location>
</feature>
<keyword evidence="6 11" id="KW-0378">Hydrolase</keyword>
<keyword evidence="3" id="KW-0645">Protease</keyword>
<dbReference type="PANTHER" id="PTHR33695:SF1">
    <property type="entry name" value="LIPOPROTEIN SIGNAL PEPTIDASE"/>
    <property type="match status" value="1"/>
</dbReference>
<evidence type="ECO:0000256" key="9">
    <source>
        <dbReference type="RuleBase" id="RU004181"/>
    </source>
</evidence>